<evidence type="ECO:0000313" key="2">
    <source>
        <dbReference type="Proteomes" id="UP000298111"/>
    </source>
</evidence>
<dbReference type="Gene3D" id="3.30.10.10">
    <property type="entry name" value="Trypsin Inhibitor V, subunit A"/>
    <property type="match status" value="1"/>
</dbReference>
<dbReference type="AlphaFoldDB" id="A0A6C1C0X4"/>
<gene>
    <name evidence="1" type="ORF">D8771_24000</name>
</gene>
<dbReference type="GeneID" id="75184616"/>
<protein>
    <submittedName>
        <fullName evidence="1">Uncharacterized protein</fullName>
    </submittedName>
</protein>
<dbReference type="Proteomes" id="UP000298111">
    <property type="component" value="Unassembled WGS sequence"/>
</dbReference>
<comment type="caution">
    <text evidence="1">The sequence shown here is derived from an EMBL/GenBank/DDBJ whole genome shotgun (WGS) entry which is preliminary data.</text>
</comment>
<evidence type="ECO:0000313" key="1">
    <source>
        <dbReference type="EMBL" id="TGG78772.1"/>
    </source>
</evidence>
<sequence>MAPESAKQQLPDDDPESYVGLAAQEAERRARERGWTTVRQLEPDAIITMEYVVGRLNQAVRDGQVVRCWPG</sequence>
<dbReference type="EMBL" id="RCIY01000085">
    <property type="protein sequence ID" value="TGG78772.1"/>
    <property type="molecule type" value="Genomic_DNA"/>
</dbReference>
<organism evidence="1 2">
    <name type="scientific">Streptomyces albus</name>
    <dbReference type="NCBI Taxonomy" id="1888"/>
    <lineage>
        <taxon>Bacteria</taxon>
        <taxon>Bacillati</taxon>
        <taxon>Actinomycetota</taxon>
        <taxon>Actinomycetes</taxon>
        <taxon>Kitasatosporales</taxon>
        <taxon>Streptomycetaceae</taxon>
        <taxon>Streptomyces</taxon>
    </lineage>
</organism>
<name>A0A6C1C0X4_9ACTN</name>
<dbReference type="RefSeq" id="WP_016468046.1">
    <property type="nucleotide sequence ID" value="NZ_BBQG01000058.1"/>
</dbReference>
<accession>A0A6C1C0X4</accession>
<proteinExistence type="predicted"/>
<reference evidence="1 2" key="1">
    <citation type="submission" date="2018-10" db="EMBL/GenBank/DDBJ databases">
        <title>Isolation of pseudouridimycin from Streptomyces albus DSM 40763.</title>
        <authorList>
            <person name="Rosenqvist P."/>
            <person name="Metsae-Ketelae M."/>
            <person name="Virta P."/>
        </authorList>
    </citation>
    <scope>NUCLEOTIDE SEQUENCE [LARGE SCALE GENOMIC DNA]</scope>
    <source>
        <strain evidence="1 2">DSM 40763</strain>
    </source>
</reference>